<name>A0ABT1HJK4_9NOCA</name>
<dbReference type="Proteomes" id="UP001206895">
    <property type="component" value="Unassembled WGS sequence"/>
</dbReference>
<evidence type="ECO:0000313" key="1">
    <source>
        <dbReference type="EMBL" id="MCP2178130.1"/>
    </source>
</evidence>
<reference evidence="1 2" key="1">
    <citation type="submission" date="2022-06" db="EMBL/GenBank/DDBJ databases">
        <title>Genomic Encyclopedia of Archaeal and Bacterial Type Strains, Phase II (KMG-II): from individual species to whole genera.</title>
        <authorList>
            <person name="Goeker M."/>
        </authorList>
    </citation>
    <scope>NUCLEOTIDE SEQUENCE [LARGE SCALE GENOMIC DNA]</scope>
    <source>
        <strain evidence="1 2">DSM 44693</strain>
    </source>
</reference>
<sequence length="111" mass="12405">MCMTELFHVSSVLNRESIRRHGLDWRRMGAAPGIAGPRVPQLAGCFLAIGEFERRWFTEMNNTGGPVDVWRVDNIATTQLATSMEGHQFYPGPIGPTHLTLVEMDVPPVTR</sequence>
<gene>
    <name evidence="1" type="ORF">LX13_003971</name>
</gene>
<protein>
    <submittedName>
        <fullName evidence="1">Uncharacterized protein</fullName>
    </submittedName>
</protein>
<dbReference type="EMBL" id="JAMTCJ010000004">
    <property type="protein sequence ID" value="MCP2178130.1"/>
    <property type="molecule type" value="Genomic_DNA"/>
</dbReference>
<evidence type="ECO:0000313" key="2">
    <source>
        <dbReference type="Proteomes" id="UP001206895"/>
    </source>
</evidence>
<proteinExistence type="predicted"/>
<keyword evidence="2" id="KW-1185">Reference proteome</keyword>
<organism evidence="1 2">
    <name type="scientific">Williamsia maris</name>
    <dbReference type="NCBI Taxonomy" id="72806"/>
    <lineage>
        <taxon>Bacteria</taxon>
        <taxon>Bacillati</taxon>
        <taxon>Actinomycetota</taxon>
        <taxon>Actinomycetes</taxon>
        <taxon>Mycobacteriales</taxon>
        <taxon>Nocardiaceae</taxon>
        <taxon>Williamsia</taxon>
    </lineage>
</organism>
<accession>A0ABT1HJK4</accession>
<comment type="caution">
    <text evidence="1">The sequence shown here is derived from an EMBL/GenBank/DDBJ whole genome shotgun (WGS) entry which is preliminary data.</text>
</comment>